<gene>
    <name evidence="1" type="ORF">HMF8227_00264</name>
</gene>
<evidence type="ECO:0000313" key="1">
    <source>
        <dbReference type="EMBL" id="AWL10772.1"/>
    </source>
</evidence>
<sequence length="227" mass="25777">MYRLITLLMVLLSFESYPGEERATYSKPERLVISHLDHPGIQPFVSMIKAVYQDDLGIKVTLLPTPAMRGFFMVNEGFSDADVLRIDVNAGAFENLIIVEPGLLIGELLLLCQRGLECTTEVFSDPESIILTNMANQRILDGYQFKARVVNNEKLSDTLEMLTEGRVRYGIFGSYGTFTDKLRESFEVTELKKVRLHHVIHKKHSGLLPELQQSLNKRLNGKSFLQD</sequence>
<protein>
    <recommendedName>
        <fullName evidence="3">Solute-binding protein family 3/N-terminal domain-containing protein</fullName>
    </recommendedName>
</protein>
<proteinExistence type="predicted"/>
<evidence type="ECO:0008006" key="3">
    <source>
        <dbReference type="Google" id="ProtNLM"/>
    </source>
</evidence>
<accession>A0A2S2DZR0</accession>
<dbReference type="Proteomes" id="UP000245728">
    <property type="component" value="Chromosome"/>
</dbReference>
<keyword evidence="2" id="KW-1185">Reference proteome</keyword>
<dbReference type="EMBL" id="CP029347">
    <property type="protein sequence ID" value="AWL10772.1"/>
    <property type="molecule type" value="Genomic_DNA"/>
</dbReference>
<dbReference type="RefSeq" id="WP_162558448.1">
    <property type="nucleotide sequence ID" value="NZ_CP029347.1"/>
</dbReference>
<reference evidence="1 2" key="1">
    <citation type="submission" date="2018-05" db="EMBL/GenBank/DDBJ databases">
        <title>Salinimonas sp. HMF8227 Genome sequencing and assembly.</title>
        <authorList>
            <person name="Kang H."/>
            <person name="Kang J."/>
            <person name="Cha I."/>
            <person name="Kim H."/>
            <person name="Joh K."/>
        </authorList>
    </citation>
    <scope>NUCLEOTIDE SEQUENCE [LARGE SCALE GENOMIC DNA]</scope>
    <source>
        <strain evidence="1 2">HMF8227</strain>
    </source>
</reference>
<evidence type="ECO:0000313" key="2">
    <source>
        <dbReference type="Proteomes" id="UP000245728"/>
    </source>
</evidence>
<name>A0A2S2DZR0_9ALTE</name>
<organism evidence="1 2">
    <name type="scientific">Saliniradius amylolyticus</name>
    <dbReference type="NCBI Taxonomy" id="2183582"/>
    <lineage>
        <taxon>Bacteria</taxon>
        <taxon>Pseudomonadati</taxon>
        <taxon>Pseudomonadota</taxon>
        <taxon>Gammaproteobacteria</taxon>
        <taxon>Alteromonadales</taxon>
        <taxon>Alteromonadaceae</taxon>
        <taxon>Saliniradius</taxon>
    </lineage>
</organism>
<dbReference type="KEGG" id="salh:HMF8227_00264"/>
<dbReference type="AlphaFoldDB" id="A0A2S2DZR0"/>